<dbReference type="RefSeq" id="WP_386048129.1">
    <property type="nucleotide sequence ID" value="NZ_JBHUIO010000009.1"/>
</dbReference>
<reference evidence="2" key="1">
    <citation type="journal article" date="2019" name="Int. J. Syst. Evol. Microbiol.">
        <title>The Global Catalogue of Microorganisms (GCM) 10K type strain sequencing project: providing services to taxonomists for standard genome sequencing and annotation.</title>
        <authorList>
            <consortium name="The Broad Institute Genomics Platform"/>
            <consortium name="The Broad Institute Genome Sequencing Center for Infectious Disease"/>
            <person name="Wu L."/>
            <person name="Ma J."/>
        </authorList>
    </citation>
    <scope>NUCLEOTIDE SEQUENCE [LARGE SCALE GENOMIC DNA]</scope>
    <source>
        <strain evidence="2">CGMCC 1.13574</strain>
    </source>
</reference>
<keyword evidence="2" id="KW-1185">Reference proteome</keyword>
<dbReference type="Proteomes" id="UP001597343">
    <property type="component" value="Unassembled WGS sequence"/>
</dbReference>
<gene>
    <name evidence="1" type="ORF">ACFSOY_15530</name>
</gene>
<protein>
    <submittedName>
        <fullName evidence="1">Uncharacterized protein</fullName>
    </submittedName>
</protein>
<dbReference type="EMBL" id="JBHUIO010000009">
    <property type="protein sequence ID" value="MFD2171381.1"/>
    <property type="molecule type" value="Genomic_DNA"/>
</dbReference>
<accession>A0ABW5A0M3</accession>
<comment type="caution">
    <text evidence="1">The sequence shown here is derived from an EMBL/GenBank/DDBJ whole genome shotgun (WGS) entry which is preliminary data.</text>
</comment>
<evidence type="ECO:0000313" key="2">
    <source>
        <dbReference type="Proteomes" id="UP001597343"/>
    </source>
</evidence>
<proteinExistence type="predicted"/>
<evidence type="ECO:0000313" key="1">
    <source>
        <dbReference type="EMBL" id="MFD2171381.1"/>
    </source>
</evidence>
<sequence length="139" mass="15687">MSKSTLCCGLSMIAIMRSVYSDGGVLIHDVPLLCCPTCHRSHLAPELELDFIMLAHHAETDGVKVASLQEAIGSEKIEQVLHTYPEDERHRSGRRVLPEQIDSLLDMINLAKSLDDQKWQAELVEQLKRFTAWSHARQP</sequence>
<name>A0ABW5A0M3_9BACL</name>
<organism evidence="1 2">
    <name type="scientific">Tumebacillus lipolyticus</name>
    <dbReference type="NCBI Taxonomy" id="1280370"/>
    <lineage>
        <taxon>Bacteria</taxon>
        <taxon>Bacillati</taxon>
        <taxon>Bacillota</taxon>
        <taxon>Bacilli</taxon>
        <taxon>Bacillales</taxon>
        <taxon>Alicyclobacillaceae</taxon>
        <taxon>Tumebacillus</taxon>
    </lineage>
</organism>